<reference evidence="12" key="1">
    <citation type="submission" date="2021-01" db="EMBL/GenBank/DDBJ databases">
        <title>A chromosome-scale assembly of European eel, Anguilla anguilla.</title>
        <authorList>
            <person name="Henkel C."/>
            <person name="Jong-Raadsen S.A."/>
            <person name="Dufour S."/>
            <person name="Weltzien F.-A."/>
            <person name="Palstra A.P."/>
            <person name="Pelster B."/>
            <person name="Spaink H.P."/>
            <person name="Van Den Thillart G.E."/>
            <person name="Jansen H."/>
            <person name="Zahm M."/>
            <person name="Klopp C."/>
            <person name="Cedric C."/>
            <person name="Louis A."/>
            <person name="Berthelot C."/>
            <person name="Parey E."/>
            <person name="Roest Crollius H."/>
            <person name="Montfort J."/>
            <person name="Robinson-Rechavi M."/>
            <person name="Bucao C."/>
            <person name="Bouchez O."/>
            <person name="Gislard M."/>
            <person name="Lluch J."/>
            <person name="Milhes M."/>
            <person name="Lampietro C."/>
            <person name="Lopez Roques C."/>
            <person name="Donnadieu C."/>
            <person name="Braasch I."/>
            <person name="Desvignes T."/>
            <person name="Postlethwait J."/>
            <person name="Bobe J."/>
            <person name="Guiguen Y."/>
            <person name="Dirks R."/>
        </authorList>
    </citation>
    <scope>NUCLEOTIDE SEQUENCE</scope>
    <source>
        <strain evidence="12">Tag_6206</strain>
        <tissue evidence="12">Liver</tissue>
    </source>
</reference>
<evidence type="ECO:0000256" key="10">
    <source>
        <dbReference type="RuleBase" id="RU363063"/>
    </source>
</evidence>
<keyword evidence="3 10" id="KW-0328">Glycosyltransferase</keyword>
<accession>A0A9D3MDZ0</accession>
<keyword evidence="7" id="KW-1133">Transmembrane helix</keyword>
<dbReference type="PANTHER" id="PTHR11214:SF368">
    <property type="entry name" value="N-ACETYLLACTOSAMINIDE BETA-1,3-N-ACETYLGLUCOSAMINYLTRANSFERASE 4"/>
    <property type="match status" value="1"/>
</dbReference>
<feature type="signal peptide" evidence="11">
    <location>
        <begin position="1"/>
        <end position="35"/>
    </location>
</feature>
<dbReference type="PANTHER" id="PTHR11214">
    <property type="entry name" value="BETA-1,3-N-ACETYLGLUCOSAMINYLTRANSFERASE"/>
    <property type="match status" value="1"/>
</dbReference>
<keyword evidence="13" id="KW-1185">Reference proteome</keyword>
<comment type="similarity">
    <text evidence="2 10">Belongs to the glycosyltransferase 31 family.</text>
</comment>
<dbReference type="GO" id="GO:0006493">
    <property type="term" value="P:protein O-linked glycosylation"/>
    <property type="evidence" value="ECO:0007669"/>
    <property type="project" value="TreeGrafter"/>
</dbReference>
<dbReference type="GO" id="GO:0030311">
    <property type="term" value="P:poly-N-acetyllactosamine biosynthetic process"/>
    <property type="evidence" value="ECO:0007669"/>
    <property type="project" value="TreeGrafter"/>
</dbReference>
<gene>
    <name evidence="12" type="ORF">ANANG_G00147450</name>
</gene>
<evidence type="ECO:0000256" key="6">
    <source>
        <dbReference type="ARBA" id="ARBA00022968"/>
    </source>
</evidence>
<evidence type="ECO:0000256" key="4">
    <source>
        <dbReference type="ARBA" id="ARBA00022679"/>
    </source>
</evidence>
<keyword evidence="5" id="KW-0812">Transmembrane</keyword>
<keyword evidence="6" id="KW-0735">Signal-anchor</keyword>
<evidence type="ECO:0000256" key="8">
    <source>
        <dbReference type="ARBA" id="ARBA00023034"/>
    </source>
</evidence>
<dbReference type="EMBL" id="JAFIRN010000007">
    <property type="protein sequence ID" value="KAG5846217.1"/>
    <property type="molecule type" value="Genomic_DNA"/>
</dbReference>
<proteinExistence type="inferred from homology"/>
<evidence type="ECO:0000313" key="12">
    <source>
        <dbReference type="EMBL" id="KAG5846217.1"/>
    </source>
</evidence>
<dbReference type="GO" id="GO:0000139">
    <property type="term" value="C:Golgi membrane"/>
    <property type="evidence" value="ECO:0007669"/>
    <property type="project" value="UniProtKB-SubCell"/>
</dbReference>
<evidence type="ECO:0000256" key="11">
    <source>
        <dbReference type="SAM" id="SignalP"/>
    </source>
</evidence>
<keyword evidence="8 10" id="KW-0333">Golgi apparatus</keyword>
<dbReference type="InterPro" id="IPR002659">
    <property type="entry name" value="Glyco_trans_31"/>
</dbReference>
<keyword evidence="11" id="KW-0732">Signal</keyword>
<evidence type="ECO:0000256" key="7">
    <source>
        <dbReference type="ARBA" id="ARBA00022989"/>
    </source>
</evidence>
<evidence type="ECO:0000256" key="5">
    <source>
        <dbReference type="ARBA" id="ARBA00022692"/>
    </source>
</evidence>
<evidence type="ECO:0000256" key="1">
    <source>
        <dbReference type="ARBA" id="ARBA00004323"/>
    </source>
</evidence>
<dbReference type="Pfam" id="PF01762">
    <property type="entry name" value="Galactosyl_T"/>
    <property type="match status" value="1"/>
</dbReference>
<protein>
    <recommendedName>
        <fullName evidence="10">Hexosyltransferase</fullName>
        <ecNumber evidence="10">2.4.1.-</ecNumber>
    </recommendedName>
</protein>
<keyword evidence="4" id="KW-0808">Transferase</keyword>
<dbReference type="EC" id="2.4.1.-" evidence="10"/>
<evidence type="ECO:0000256" key="3">
    <source>
        <dbReference type="ARBA" id="ARBA00022676"/>
    </source>
</evidence>
<dbReference type="AlphaFoldDB" id="A0A9D3MDZ0"/>
<keyword evidence="9" id="KW-0472">Membrane</keyword>
<feature type="chain" id="PRO_5039219899" description="Hexosyltransferase" evidence="11">
    <location>
        <begin position="36"/>
        <end position="330"/>
    </location>
</feature>
<comment type="subcellular location">
    <subcellularLocation>
        <location evidence="1 10">Golgi apparatus membrane</location>
        <topology evidence="1 10">Single-pass type II membrane protein</topology>
    </subcellularLocation>
</comment>
<evidence type="ECO:0000256" key="2">
    <source>
        <dbReference type="ARBA" id="ARBA00008661"/>
    </source>
</evidence>
<dbReference type="Gene3D" id="3.90.550.50">
    <property type="match status" value="1"/>
</dbReference>
<organism evidence="12 13">
    <name type="scientific">Anguilla anguilla</name>
    <name type="common">European freshwater eel</name>
    <name type="synonym">Muraena anguilla</name>
    <dbReference type="NCBI Taxonomy" id="7936"/>
    <lineage>
        <taxon>Eukaryota</taxon>
        <taxon>Metazoa</taxon>
        <taxon>Chordata</taxon>
        <taxon>Craniata</taxon>
        <taxon>Vertebrata</taxon>
        <taxon>Euteleostomi</taxon>
        <taxon>Actinopterygii</taxon>
        <taxon>Neopterygii</taxon>
        <taxon>Teleostei</taxon>
        <taxon>Anguilliformes</taxon>
        <taxon>Anguillidae</taxon>
        <taxon>Anguilla</taxon>
    </lineage>
</organism>
<evidence type="ECO:0000313" key="13">
    <source>
        <dbReference type="Proteomes" id="UP001044222"/>
    </source>
</evidence>
<sequence length="330" mass="36524">MGRWSVPGLRRARARVRGPWLCALGWCLGWCSCTGRVPLSSTVPFCCPATCRRTPSCSAPHLPLVPHPHPPAGRQVACGPPREPGRCCGYLGRGGVRGRGGAAVCTVFLLGRAEQGVDQAAVLEESRRHGDILQWDFRESFFNVTLKELLFWRWFCPERLGAARYVLRTDDDVFVDVGGVLALLRLHRGPAHPLYLGHAFVGTYPVRLWWNKYYVPQSLYHGGPYPPYLGGGGYLVSRETVRLLLGASASVPLFPIDDVYVGMCARVANVTAQPHPAFLPFEFAPSLPPCTYAGVLVLHRLEPQHLRQYWSFYKSQGHTCSPAVTIHPSL</sequence>
<name>A0A9D3MDZ0_ANGAN</name>
<comment type="caution">
    <text evidence="12">The sequence shown here is derived from an EMBL/GenBank/DDBJ whole genome shotgun (WGS) entry which is preliminary data.</text>
</comment>
<dbReference type="Proteomes" id="UP001044222">
    <property type="component" value="Chromosome 7"/>
</dbReference>
<dbReference type="PROSITE" id="PS51257">
    <property type="entry name" value="PROKAR_LIPOPROTEIN"/>
    <property type="match status" value="1"/>
</dbReference>
<evidence type="ECO:0000256" key="9">
    <source>
        <dbReference type="ARBA" id="ARBA00023136"/>
    </source>
</evidence>
<dbReference type="GO" id="GO:0008532">
    <property type="term" value="F:N-acetyllactosaminide beta-1,3-N-acetylglucosaminyltransferase activity"/>
    <property type="evidence" value="ECO:0007669"/>
    <property type="project" value="TreeGrafter"/>
</dbReference>